<protein>
    <recommendedName>
        <fullName evidence="3">HEPN domain-containing protein</fullName>
    </recommendedName>
</protein>
<name>A0A1Y0D6L2_9GAMM</name>
<proteinExistence type="predicted"/>
<evidence type="ECO:0000313" key="1">
    <source>
        <dbReference type="EMBL" id="ART83179.1"/>
    </source>
</evidence>
<evidence type="ECO:0008006" key="3">
    <source>
        <dbReference type="Google" id="ProtNLM"/>
    </source>
</evidence>
<dbReference type="KEGG" id="opf:CBP31_11620"/>
<dbReference type="AlphaFoldDB" id="A0A1Y0D6L2"/>
<accession>A0A1Y0D6L2</accession>
<dbReference type="Proteomes" id="UP000243937">
    <property type="component" value="Chromosome"/>
</dbReference>
<dbReference type="OrthoDB" id="7063838at2"/>
<sequence length="157" mass="17357">MKIHDKILLAGELLLEAANIYKSAKTDAEFAKSILLAGAVINIASPWLQELGVEPSQVQHAHIVLELRKLDKGTLTESQIRKEIGKSLKFSRMVYNSLKHAGNGSLKASEDLTFEADLPEEAYFLIGSAIDDFRRLPLSVRTINGELLTLLQSSWIA</sequence>
<organism evidence="1 2">
    <name type="scientific">Oceanisphaera profunda</name>
    <dbReference type="NCBI Taxonomy" id="1416627"/>
    <lineage>
        <taxon>Bacteria</taxon>
        <taxon>Pseudomonadati</taxon>
        <taxon>Pseudomonadota</taxon>
        <taxon>Gammaproteobacteria</taxon>
        <taxon>Aeromonadales</taxon>
        <taxon>Aeromonadaceae</taxon>
        <taxon>Oceanisphaera</taxon>
    </lineage>
</organism>
<keyword evidence="2" id="KW-1185">Reference proteome</keyword>
<gene>
    <name evidence="1" type="ORF">CBP31_11620</name>
</gene>
<dbReference type="EMBL" id="CP021377">
    <property type="protein sequence ID" value="ART83179.1"/>
    <property type="molecule type" value="Genomic_DNA"/>
</dbReference>
<dbReference type="RefSeq" id="WP_087037435.1">
    <property type="nucleotide sequence ID" value="NZ_CP021377.1"/>
</dbReference>
<evidence type="ECO:0000313" key="2">
    <source>
        <dbReference type="Proteomes" id="UP000243937"/>
    </source>
</evidence>
<reference evidence="1 2" key="1">
    <citation type="journal article" date="2014" name="Int. J. Syst. Evol. Microbiol.">
        <title>Oceanisphaera profunda sp. nov., a marine bacterium isolated from deep-sea sediment, and emended description of the genus Oceanisphaera.</title>
        <authorList>
            <person name="Xu Z."/>
            <person name="Zhang X.Y."/>
            <person name="Su H.N."/>
            <person name="Yu Z.C."/>
            <person name="Liu C."/>
            <person name="Li H."/>
            <person name="Chen X.L."/>
            <person name="Song X.Y."/>
            <person name="Xie B.B."/>
            <person name="Qin Q.L."/>
            <person name="Zhou B.C."/>
            <person name="Shi M."/>
            <person name="Huang Y."/>
            <person name="Zhang Y.Z."/>
        </authorList>
    </citation>
    <scope>NUCLEOTIDE SEQUENCE [LARGE SCALE GENOMIC DNA]</scope>
    <source>
        <strain evidence="1 2">SM1222</strain>
    </source>
</reference>